<keyword evidence="3" id="KW-1185">Reference proteome</keyword>
<proteinExistence type="predicted"/>
<evidence type="ECO:0000313" key="3">
    <source>
        <dbReference type="Proteomes" id="UP001172457"/>
    </source>
</evidence>
<dbReference type="EMBL" id="JARYMX010000002">
    <property type="protein sequence ID" value="KAJ9560875.1"/>
    <property type="molecule type" value="Genomic_DNA"/>
</dbReference>
<comment type="caution">
    <text evidence="2">The sequence shown here is derived from an EMBL/GenBank/DDBJ whole genome shotgun (WGS) entry which is preliminary data.</text>
</comment>
<reference evidence="2" key="1">
    <citation type="submission" date="2023-03" db="EMBL/GenBank/DDBJ databases">
        <title>Chromosome-scale reference genome and RAD-based genetic map of yellow starthistle (Centaurea solstitialis) reveal putative structural variation and QTLs associated with invader traits.</title>
        <authorList>
            <person name="Reatini B."/>
            <person name="Cang F.A."/>
            <person name="Jiang Q."/>
            <person name="Mckibben M.T.W."/>
            <person name="Barker M.S."/>
            <person name="Rieseberg L.H."/>
            <person name="Dlugosch K.M."/>
        </authorList>
    </citation>
    <scope>NUCLEOTIDE SEQUENCE</scope>
    <source>
        <strain evidence="2">CAN-66</strain>
        <tissue evidence="2">Leaf</tissue>
    </source>
</reference>
<feature type="region of interest" description="Disordered" evidence="1">
    <location>
        <begin position="1"/>
        <end position="21"/>
    </location>
</feature>
<evidence type="ECO:0000256" key="1">
    <source>
        <dbReference type="SAM" id="MobiDB-lite"/>
    </source>
</evidence>
<dbReference type="AlphaFoldDB" id="A0AA38TTU9"/>
<dbReference type="Proteomes" id="UP001172457">
    <property type="component" value="Chromosome 2"/>
</dbReference>
<gene>
    <name evidence="2" type="ORF">OSB04_006035</name>
</gene>
<organism evidence="2 3">
    <name type="scientific">Centaurea solstitialis</name>
    <name type="common">yellow star-thistle</name>
    <dbReference type="NCBI Taxonomy" id="347529"/>
    <lineage>
        <taxon>Eukaryota</taxon>
        <taxon>Viridiplantae</taxon>
        <taxon>Streptophyta</taxon>
        <taxon>Embryophyta</taxon>
        <taxon>Tracheophyta</taxon>
        <taxon>Spermatophyta</taxon>
        <taxon>Magnoliopsida</taxon>
        <taxon>eudicotyledons</taxon>
        <taxon>Gunneridae</taxon>
        <taxon>Pentapetalae</taxon>
        <taxon>asterids</taxon>
        <taxon>campanulids</taxon>
        <taxon>Asterales</taxon>
        <taxon>Asteraceae</taxon>
        <taxon>Carduoideae</taxon>
        <taxon>Cardueae</taxon>
        <taxon>Centaureinae</taxon>
        <taxon>Centaurea</taxon>
    </lineage>
</organism>
<feature type="compositionally biased region" description="Polar residues" evidence="1">
    <location>
        <begin position="1"/>
        <end position="11"/>
    </location>
</feature>
<accession>A0AA38TTU9</accession>
<protein>
    <submittedName>
        <fullName evidence="2">Uncharacterized protein</fullName>
    </submittedName>
</protein>
<name>A0AA38TTU9_9ASTR</name>
<dbReference type="PANTHER" id="PTHR46371">
    <property type="entry name" value="OS04G0464100 PROTEIN"/>
    <property type="match status" value="1"/>
</dbReference>
<sequence>MNPNGASSSCRSRLKRPGPLQQHPSFALEVLHSVVGKPLKKQSIGKSSVARRKAVVGKQSVKVVRKPTINETVGKQSQKIVVKVSMSNRKKTRKALQIAVSVSGVESASLIGGSEITLTGEGIDSVQLVMLLRKGVGYTELVSVGPMEDDDDAAATTTANDAASEWPEETVVEMPWEVYPDDRFIIGCGTPYHVHNITNAIIAYNFFFTILITVASEERSFLKLKLLKSYFHSTMTQDRFNGLASLIVIENDFLDKTDYEKLIEDFVSNNVKRMILFKIEIRNKKE</sequence>
<evidence type="ECO:0000313" key="2">
    <source>
        <dbReference type="EMBL" id="KAJ9560875.1"/>
    </source>
</evidence>
<dbReference type="Gene3D" id="3.30.70.100">
    <property type="match status" value="1"/>
</dbReference>
<dbReference type="InterPro" id="IPR044296">
    <property type="entry name" value="HIPP46"/>
</dbReference>